<dbReference type="OrthoDB" id="26184at2759"/>
<keyword evidence="3" id="KW-0479">Metal-binding</keyword>
<dbReference type="Pfam" id="PF12451">
    <property type="entry name" value="VPS11_C"/>
    <property type="match status" value="1"/>
</dbReference>
<evidence type="ECO:0000256" key="4">
    <source>
        <dbReference type="ARBA" id="ARBA00022771"/>
    </source>
</evidence>
<dbReference type="InterPro" id="IPR016528">
    <property type="entry name" value="VPS11"/>
</dbReference>
<feature type="compositionally biased region" description="Polar residues" evidence="12">
    <location>
        <begin position="617"/>
        <end position="626"/>
    </location>
</feature>
<dbReference type="EC" id="2.3.2.27" evidence="9"/>
<keyword evidence="15" id="KW-1185">Reference proteome</keyword>
<dbReference type="InterPro" id="IPR024763">
    <property type="entry name" value="VPS11_C"/>
</dbReference>
<dbReference type="STRING" id="670580.A0A1X6NB41"/>
<dbReference type="PIRSF" id="PIRSF007860">
    <property type="entry name" value="VPS11"/>
    <property type="match status" value="1"/>
</dbReference>
<sequence>MSAQSQPAALSAPAWRQFTFFDLAPIRDIHDLGSPPEIFQVHIHGSVYQLNREFEIVRSWLAHAGGRVTHMVERKGILITLGEEDTARHPFLKVWDLEHTDNKTGLPALLRSTKVQSGNRPHPVSTIALSATLAYLAIGLGDGTVLLYRHLDQSIFSGSTSLSALPKPRVVHESAGEPITGLGFREPGEDSPNMYLFIVTLNRVLAYHASGKGSGGQPTVVSELGCGLGCAAMDGNSGDMVVARDEAIYVCGIDSRGSSFAYEGKKVAVHTHRNYMIIISPPIAPSVTAASATVRNLAAKSKSTDNAEITKLTVFDLENHFVAYTGTFTTGIREVFSVFGQIYALANDGSLSCLEEKPTSAKLDMLYRKSLFLTALNVAKTQGLDPGEVADVQRRFGDHLYAKADYDGAVQQYLKTIGHVQPSYIIRKFLDAQRIHNLVTYLQELHSLGRANSDHTTLLLNTYTKLKDVSRLDAFIKRESARATDELPFDLDTAIRVCRQAGYFEHASYLAKKYERHEDYLRIQIEDAGNYKDALSYLRRLGTEAAESNLARYGRAMLNNLPYETTQLLIDICTSLEPLMFDDDEPKGEPAALTRQPSTSGGPSYLSYLALNRNAAPGSSSATASDQGPVAPSSASTTTVKPGASSRQLSVAHEQELSRTATPPPPTPTITSASPVKPTVHSVKRPSPRLFFAHFVDHLDCFVSFLETVALKRWGQTVDAIANGSVEVESDSNALEEAERQDQVSVWNTLLELYLAPGPTTAERQANQDKALRVLRSEGGRIPYDPTHALILCSTCGFTQGLVPLWERAGMHEDILRFWMDEHRSSAESSEESAASEEVVRALRLYGPTHPSLYALVLRFLTSEPALLRKHEEDVKDVLREVEERGVMQPMEVVRVLGRNNVVGVGIVRSWLARVITEGRQAVNVDQQLIDSYRGETQAKLKQVQELSDPDRPRVFHVTQCAVCQGQLDLPSVHFMCGHSYHQRCLGEHETECPNCARAHGLIREIRQNNERLVDQHDVFLQEVREGGFSALAAGFGRGAMNLARLEDAVV</sequence>
<dbReference type="Gene3D" id="1.25.40.10">
    <property type="entry name" value="Tetratricopeptide repeat domain"/>
    <property type="match status" value="1"/>
</dbReference>
<dbReference type="PROSITE" id="PS50236">
    <property type="entry name" value="CHCR"/>
    <property type="match status" value="1"/>
</dbReference>
<feature type="region of interest" description="Disordered" evidence="12">
    <location>
        <begin position="581"/>
        <end position="681"/>
    </location>
</feature>
<dbReference type="InterPro" id="IPR057307">
    <property type="entry name" value="PEP5_VPS11_N"/>
</dbReference>
<evidence type="ECO:0000256" key="12">
    <source>
        <dbReference type="SAM" id="MobiDB-lite"/>
    </source>
</evidence>
<dbReference type="RefSeq" id="XP_024342450.1">
    <property type="nucleotide sequence ID" value="XM_024481933.1"/>
</dbReference>
<evidence type="ECO:0000256" key="5">
    <source>
        <dbReference type="ARBA" id="ARBA00022833"/>
    </source>
</evidence>
<dbReference type="InterPro" id="IPR013083">
    <property type="entry name" value="Znf_RING/FYVE/PHD"/>
</dbReference>
<dbReference type="InterPro" id="IPR001841">
    <property type="entry name" value="Znf_RING"/>
</dbReference>
<dbReference type="InterPro" id="IPR016024">
    <property type="entry name" value="ARM-type_fold"/>
</dbReference>
<evidence type="ECO:0000256" key="11">
    <source>
        <dbReference type="PROSITE-ProRule" id="PRU01006"/>
    </source>
</evidence>
<dbReference type="PANTHER" id="PTHR23323">
    <property type="entry name" value="VACUOLAR PROTEIN SORTING-ASSOCIATED PROTEIN"/>
    <property type="match status" value="1"/>
</dbReference>
<keyword evidence="9" id="KW-0808">Transferase</keyword>
<comment type="catalytic activity">
    <reaction evidence="9">
        <text>S-ubiquitinyl-[E2 ubiquitin-conjugating enzyme]-L-cysteine + [acceptor protein]-L-lysine = [E2 ubiquitin-conjugating enzyme]-L-cysteine + N(6)-ubiquitinyl-[acceptor protein]-L-lysine.</text>
        <dbReference type="EC" id="2.3.2.27"/>
    </reaction>
</comment>
<dbReference type="GO" id="GO:0008270">
    <property type="term" value="F:zinc ion binding"/>
    <property type="evidence" value="ECO:0007669"/>
    <property type="project" value="UniProtKB-KW"/>
</dbReference>
<organism evidence="14 15">
    <name type="scientific">Postia placenta MAD-698-R-SB12</name>
    <dbReference type="NCBI Taxonomy" id="670580"/>
    <lineage>
        <taxon>Eukaryota</taxon>
        <taxon>Fungi</taxon>
        <taxon>Dikarya</taxon>
        <taxon>Basidiomycota</taxon>
        <taxon>Agaricomycotina</taxon>
        <taxon>Agaricomycetes</taxon>
        <taxon>Polyporales</taxon>
        <taxon>Adustoporiaceae</taxon>
        <taxon>Rhodonia</taxon>
    </lineage>
</organism>
<evidence type="ECO:0000313" key="14">
    <source>
        <dbReference type="EMBL" id="OSX65656.1"/>
    </source>
</evidence>
<proteinExistence type="inferred from homology"/>
<dbReference type="GO" id="GO:0006886">
    <property type="term" value="P:intracellular protein transport"/>
    <property type="evidence" value="ECO:0007669"/>
    <property type="project" value="UniProtKB-UniRule"/>
</dbReference>
<evidence type="ECO:0000256" key="6">
    <source>
        <dbReference type="ARBA" id="ARBA00022927"/>
    </source>
</evidence>
<dbReference type="EMBL" id="KZ110593">
    <property type="protein sequence ID" value="OSX65656.1"/>
    <property type="molecule type" value="Genomic_DNA"/>
</dbReference>
<dbReference type="AlphaFoldDB" id="A0A1X6NB41"/>
<dbReference type="Pfam" id="PF23341">
    <property type="entry name" value="PEP5_VPS11_N"/>
    <property type="match status" value="1"/>
</dbReference>
<keyword evidence="5" id="KW-0862">Zinc</keyword>
<feature type="domain" description="RING-type" evidence="13">
    <location>
        <begin position="961"/>
        <end position="996"/>
    </location>
</feature>
<dbReference type="InterPro" id="IPR000547">
    <property type="entry name" value="Clathrin_H-chain/VPS_repeat"/>
</dbReference>
<dbReference type="GO" id="GO:0033263">
    <property type="term" value="C:CORVET complex"/>
    <property type="evidence" value="ECO:0007669"/>
    <property type="project" value="UniProtKB-UniRule"/>
</dbReference>
<keyword evidence="7 9" id="KW-0472">Membrane</keyword>
<keyword evidence="2 9" id="KW-0813">Transport</keyword>
<evidence type="ECO:0000256" key="2">
    <source>
        <dbReference type="ARBA" id="ARBA00022448"/>
    </source>
</evidence>
<evidence type="ECO:0000256" key="8">
    <source>
        <dbReference type="ARBA" id="ARBA00029433"/>
    </source>
</evidence>
<evidence type="ECO:0000256" key="9">
    <source>
        <dbReference type="PIRNR" id="PIRNR007860"/>
    </source>
</evidence>
<comment type="subunit">
    <text evidence="9">Component of the homotypic vacuole fusion and vacuole protein sorting (HOPS) complex. Component of the class C core vacuole/endosome tethering (CORVET) complex.</text>
</comment>
<comment type="subcellular location">
    <subcellularLocation>
        <location evidence="8">Endomembrane system</location>
        <topology evidence="8">Peripheral membrane protein</topology>
        <orientation evidence="8">Cytoplasmic side</orientation>
    </subcellularLocation>
    <subcellularLocation>
        <location evidence="9">Vacuole membrane</location>
        <topology evidence="9">Peripheral membrane protein</topology>
        <orientation evidence="9">Cytoplasmic side</orientation>
    </subcellularLocation>
</comment>
<keyword evidence="9" id="KW-0926">Vacuole</keyword>
<dbReference type="GO" id="GO:0006904">
    <property type="term" value="P:vesicle docking involved in exocytosis"/>
    <property type="evidence" value="ECO:0007669"/>
    <property type="project" value="TreeGrafter"/>
</dbReference>
<keyword evidence="9" id="KW-0833">Ubl conjugation pathway</keyword>
<protein>
    <recommendedName>
        <fullName evidence="9">E3 ubiquitin-protein ligase PEP5</fullName>
        <ecNumber evidence="9">2.3.2.27</ecNumber>
    </recommendedName>
</protein>
<dbReference type="InterPro" id="IPR011990">
    <property type="entry name" value="TPR-like_helical_dom_sf"/>
</dbReference>
<gene>
    <name evidence="14" type="ORF">POSPLADRAFT_1065331</name>
</gene>
<evidence type="ECO:0000256" key="3">
    <source>
        <dbReference type="ARBA" id="ARBA00022723"/>
    </source>
</evidence>
<dbReference type="PANTHER" id="PTHR23323:SF24">
    <property type="entry name" value="VACUOLAR PROTEIN SORTING-ASSOCIATED PROTEIN 11 HOMOLOG"/>
    <property type="match status" value="1"/>
</dbReference>
<keyword evidence="6 9" id="KW-0653">Protein transport</keyword>
<dbReference type="PROSITE" id="PS50089">
    <property type="entry name" value="ZF_RING_2"/>
    <property type="match status" value="1"/>
</dbReference>
<dbReference type="Pfam" id="PF23356">
    <property type="entry name" value="TPR_PEP5_VPS11"/>
    <property type="match status" value="2"/>
</dbReference>
<keyword evidence="4 10" id="KW-0863">Zinc-finger</keyword>
<dbReference type="GO" id="GO:0007033">
    <property type="term" value="P:vacuole organization"/>
    <property type="evidence" value="ECO:0007669"/>
    <property type="project" value="TreeGrafter"/>
</dbReference>
<dbReference type="GO" id="GO:0030674">
    <property type="term" value="F:protein-macromolecule adaptor activity"/>
    <property type="evidence" value="ECO:0007669"/>
    <property type="project" value="TreeGrafter"/>
</dbReference>
<dbReference type="GeneID" id="36326883"/>
<dbReference type="GO" id="GO:0061630">
    <property type="term" value="F:ubiquitin protein ligase activity"/>
    <property type="evidence" value="ECO:0007669"/>
    <property type="project" value="UniProtKB-EC"/>
</dbReference>
<dbReference type="SUPFAM" id="SSF57850">
    <property type="entry name" value="RING/U-box"/>
    <property type="match status" value="1"/>
</dbReference>
<evidence type="ECO:0000256" key="7">
    <source>
        <dbReference type="ARBA" id="ARBA00023136"/>
    </source>
</evidence>
<evidence type="ECO:0000313" key="15">
    <source>
        <dbReference type="Proteomes" id="UP000194127"/>
    </source>
</evidence>
<feature type="repeat" description="CHCR" evidence="11">
    <location>
        <begin position="413"/>
        <end position="566"/>
    </location>
</feature>
<dbReference type="GO" id="GO:0030897">
    <property type="term" value="C:HOPS complex"/>
    <property type="evidence" value="ECO:0007669"/>
    <property type="project" value="UniProtKB-UniRule"/>
</dbReference>
<evidence type="ECO:0000256" key="10">
    <source>
        <dbReference type="PROSITE-ProRule" id="PRU00175"/>
    </source>
</evidence>
<evidence type="ECO:0000256" key="1">
    <source>
        <dbReference type="ARBA" id="ARBA00007070"/>
    </source>
</evidence>
<name>A0A1X6NB41_9APHY</name>
<accession>A0A1X6NB41</accession>
<feature type="compositionally biased region" description="Polar residues" evidence="12">
    <location>
        <begin position="633"/>
        <end position="649"/>
    </location>
</feature>
<dbReference type="GO" id="GO:0000329">
    <property type="term" value="C:fungal-type vacuole membrane"/>
    <property type="evidence" value="ECO:0007669"/>
    <property type="project" value="UniProtKB-UniRule"/>
</dbReference>
<dbReference type="GO" id="GO:0007032">
    <property type="term" value="P:endosome organization"/>
    <property type="evidence" value="ECO:0007669"/>
    <property type="project" value="TreeGrafter"/>
</dbReference>
<dbReference type="Gene3D" id="3.30.40.10">
    <property type="entry name" value="Zinc/RING finger domain, C3HC4 (zinc finger)"/>
    <property type="match status" value="1"/>
</dbReference>
<dbReference type="Proteomes" id="UP000194127">
    <property type="component" value="Unassembled WGS sequence"/>
</dbReference>
<dbReference type="CDD" id="cd16688">
    <property type="entry name" value="RING-H2_Vps11"/>
    <property type="match status" value="1"/>
</dbReference>
<dbReference type="Pfam" id="PF17122">
    <property type="entry name" value="zf-C3H2C3"/>
    <property type="match status" value="1"/>
</dbReference>
<reference evidence="14 15" key="1">
    <citation type="submission" date="2017-04" db="EMBL/GenBank/DDBJ databases">
        <title>Genome Sequence of the Model Brown-Rot Fungus Postia placenta SB12.</title>
        <authorList>
            <consortium name="DOE Joint Genome Institute"/>
            <person name="Gaskell J."/>
            <person name="Kersten P."/>
            <person name="Larrondo L.F."/>
            <person name="Canessa P."/>
            <person name="Martinez D."/>
            <person name="Hibbett D."/>
            <person name="Schmoll M."/>
            <person name="Kubicek C.P."/>
            <person name="Martinez A.T."/>
            <person name="Yadav J."/>
            <person name="Master E."/>
            <person name="Magnuson J.K."/>
            <person name="James T."/>
            <person name="Yaver D."/>
            <person name="Berka R."/>
            <person name="Labutti K."/>
            <person name="Lipzen A."/>
            <person name="Aerts A."/>
            <person name="Barry K."/>
            <person name="Henrissat B."/>
            <person name="Blanchette R."/>
            <person name="Grigoriev I."/>
            <person name="Cullen D."/>
        </authorList>
    </citation>
    <scope>NUCLEOTIDE SEQUENCE [LARGE SCALE GENOMIC DNA]</scope>
    <source>
        <strain evidence="14 15">MAD-698-R-SB12</strain>
    </source>
</reference>
<dbReference type="SMART" id="SM00184">
    <property type="entry name" value="RING"/>
    <property type="match status" value="1"/>
</dbReference>
<dbReference type="InterPro" id="IPR057308">
    <property type="entry name" value="CHCR_PEP5_VPS11"/>
</dbReference>
<evidence type="ECO:0000259" key="13">
    <source>
        <dbReference type="PROSITE" id="PS50089"/>
    </source>
</evidence>
<dbReference type="GO" id="GO:0048284">
    <property type="term" value="P:organelle fusion"/>
    <property type="evidence" value="ECO:0007669"/>
    <property type="project" value="TreeGrafter"/>
</dbReference>
<comment type="similarity">
    <text evidence="1 9">Belongs to the VPS11 family.</text>
</comment>
<dbReference type="SUPFAM" id="SSF48371">
    <property type="entry name" value="ARM repeat"/>
    <property type="match status" value="1"/>
</dbReference>